<dbReference type="PROSITE" id="PS51762">
    <property type="entry name" value="GH16_2"/>
    <property type="match status" value="1"/>
</dbReference>
<dbReference type="SUPFAM" id="SSF49899">
    <property type="entry name" value="Concanavalin A-like lectins/glucanases"/>
    <property type="match status" value="1"/>
</dbReference>
<feature type="domain" description="GH16" evidence="2">
    <location>
        <begin position="47"/>
        <end position="285"/>
    </location>
</feature>
<dbReference type="InterPro" id="IPR050546">
    <property type="entry name" value="Glycosyl_Hydrlase_16"/>
</dbReference>
<dbReference type="GO" id="GO:0004553">
    <property type="term" value="F:hydrolase activity, hydrolyzing O-glycosyl compounds"/>
    <property type="evidence" value="ECO:0007669"/>
    <property type="project" value="InterPro"/>
</dbReference>
<protein>
    <submittedName>
        <fullName evidence="3">Glycoside hydrolase family 16</fullName>
    </submittedName>
</protein>
<dbReference type="PANTHER" id="PTHR10963:SF55">
    <property type="entry name" value="GLYCOSIDE HYDROLASE FAMILY 16 PROTEIN"/>
    <property type="match status" value="1"/>
</dbReference>
<proteinExistence type="inferred from homology"/>
<dbReference type="Gene3D" id="2.60.120.200">
    <property type="match status" value="1"/>
</dbReference>
<evidence type="ECO:0000259" key="2">
    <source>
        <dbReference type="PROSITE" id="PS51762"/>
    </source>
</evidence>
<comment type="similarity">
    <text evidence="1">Belongs to the glycosyl hydrolase 16 family.</text>
</comment>
<reference evidence="3 4" key="1">
    <citation type="submission" date="2018-03" db="EMBL/GenBank/DDBJ databases">
        <authorList>
            <person name="Gully D."/>
        </authorList>
    </citation>
    <scope>NUCLEOTIDE SEQUENCE [LARGE SCALE GENOMIC DNA]</scope>
    <source>
        <strain evidence="3">ORS3257</strain>
    </source>
</reference>
<dbReference type="EMBL" id="LS398110">
    <property type="protein sequence ID" value="SPP97729.1"/>
    <property type="molecule type" value="Genomic_DNA"/>
</dbReference>
<gene>
    <name evidence="3" type="ORF">BRAD3257_6860</name>
</gene>
<dbReference type="InterPro" id="IPR000757">
    <property type="entry name" value="Beta-glucanase-like"/>
</dbReference>
<dbReference type="InterPro" id="IPR013320">
    <property type="entry name" value="ConA-like_dom_sf"/>
</dbReference>
<evidence type="ECO:0000256" key="1">
    <source>
        <dbReference type="ARBA" id="ARBA00006865"/>
    </source>
</evidence>
<organism evidence="3 4">
    <name type="scientific">Bradyrhizobium vignae</name>
    <dbReference type="NCBI Taxonomy" id="1549949"/>
    <lineage>
        <taxon>Bacteria</taxon>
        <taxon>Pseudomonadati</taxon>
        <taxon>Pseudomonadota</taxon>
        <taxon>Alphaproteobacteria</taxon>
        <taxon>Hyphomicrobiales</taxon>
        <taxon>Nitrobacteraceae</taxon>
        <taxon>Bradyrhizobium</taxon>
    </lineage>
</organism>
<dbReference type="GO" id="GO:0005975">
    <property type="term" value="P:carbohydrate metabolic process"/>
    <property type="evidence" value="ECO:0007669"/>
    <property type="project" value="InterPro"/>
</dbReference>
<sequence length="285" mass="32455">MLTRRSIAAGFLALPFSRTEIARASEFLRSGSLGELPDRRTDALPLSDQSNAGNWQRLDSHSDEFDGNDLDHSKWLPRDSWNGMKPSFFSSDNVSVNGGCLNITCQLRDPPSSLASAGYGKWSTAIVKSVTPVLYGYFEVRAKAMRSAALSSFWFYKKYPTEQDEIDVFELCKDKRNIVNNYHMTLHVYQLPGYTADQISEAYWRAPFDFADDFHVFGLNWAADKIEFFVDGVLVRRSENRLWHRPMHMVFDSEVHEKGCGIPDDASMPSTYKIDYARSWQATNG</sequence>
<evidence type="ECO:0000313" key="4">
    <source>
        <dbReference type="Proteomes" id="UP000246085"/>
    </source>
</evidence>
<dbReference type="KEGG" id="bvz:BRAD3257_6860"/>
<dbReference type="AlphaFoldDB" id="A0A2U3Q8T5"/>
<evidence type="ECO:0000313" key="3">
    <source>
        <dbReference type="EMBL" id="SPP97729.1"/>
    </source>
</evidence>
<dbReference type="PANTHER" id="PTHR10963">
    <property type="entry name" value="GLYCOSYL HYDROLASE-RELATED"/>
    <property type="match status" value="1"/>
</dbReference>
<dbReference type="Pfam" id="PF00722">
    <property type="entry name" value="Glyco_hydro_16"/>
    <property type="match status" value="1"/>
</dbReference>
<accession>A0A2U3Q8T5</accession>
<dbReference type="Proteomes" id="UP000246085">
    <property type="component" value="Chromosome BRAD3257"/>
</dbReference>
<keyword evidence="3" id="KW-0378">Hydrolase</keyword>
<name>A0A2U3Q8T5_9BRAD</name>